<protein>
    <submittedName>
        <fullName evidence="2">Uncharacterized protein</fullName>
    </submittedName>
</protein>
<name>A0A7J8H247_ROUAE</name>
<dbReference type="AlphaFoldDB" id="A0A7J8H247"/>
<evidence type="ECO:0000313" key="3">
    <source>
        <dbReference type="Proteomes" id="UP000593571"/>
    </source>
</evidence>
<reference evidence="2 3" key="1">
    <citation type="journal article" date="2020" name="Nature">
        <title>Six reference-quality genomes reveal evolution of bat adaptations.</title>
        <authorList>
            <person name="Jebb D."/>
            <person name="Huang Z."/>
            <person name="Pippel M."/>
            <person name="Hughes G.M."/>
            <person name="Lavrichenko K."/>
            <person name="Devanna P."/>
            <person name="Winkler S."/>
            <person name="Jermiin L.S."/>
            <person name="Skirmuntt E.C."/>
            <person name="Katzourakis A."/>
            <person name="Burkitt-Gray L."/>
            <person name="Ray D.A."/>
            <person name="Sullivan K.A.M."/>
            <person name="Roscito J.G."/>
            <person name="Kirilenko B.M."/>
            <person name="Davalos L.M."/>
            <person name="Corthals A.P."/>
            <person name="Power M.L."/>
            <person name="Jones G."/>
            <person name="Ransome R.D."/>
            <person name="Dechmann D.K.N."/>
            <person name="Locatelli A.G."/>
            <person name="Puechmaille S.J."/>
            <person name="Fedrigo O."/>
            <person name="Jarvis E.D."/>
            <person name="Hiller M."/>
            <person name="Vernes S.C."/>
            <person name="Myers E.W."/>
            <person name="Teeling E.C."/>
        </authorList>
    </citation>
    <scope>NUCLEOTIDE SEQUENCE [LARGE SCALE GENOMIC DNA]</scope>
    <source>
        <strain evidence="2">MRouAeg1</strain>
        <tissue evidence="2">Muscle</tissue>
    </source>
</reference>
<keyword evidence="3" id="KW-1185">Reference proteome</keyword>
<accession>A0A7J8H247</accession>
<dbReference type="Proteomes" id="UP000593571">
    <property type="component" value="Unassembled WGS sequence"/>
</dbReference>
<comment type="caution">
    <text evidence="2">The sequence shown here is derived from an EMBL/GenBank/DDBJ whole genome shotgun (WGS) entry which is preliminary data.</text>
</comment>
<sequence length="206" mass="21710">MLFRASWKPGRMWSDTQHAAGTRPHPPRPGGCRAEAEGPGGGGRRPPTASAAPAASAVLQTPAIAQKRPQRAVRKDASCGWGCAHLPGSSFQHLGENPFLRHPRVEAEAPRESPASSKGSAAGFEEWILSQSCEVRSLQSRSRPDWFFLESQGGIHVASLQLLVGDGGLGVPGPCPRPSSLPLPSRGLPPCLCVPSSFCKDTGPRA</sequence>
<feature type="region of interest" description="Disordered" evidence="1">
    <location>
        <begin position="1"/>
        <end position="56"/>
    </location>
</feature>
<organism evidence="2 3">
    <name type="scientific">Rousettus aegyptiacus</name>
    <name type="common">Egyptian fruit bat</name>
    <name type="synonym">Pteropus aegyptiacus</name>
    <dbReference type="NCBI Taxonomy" id="9407"/>
    <lineage>
        <taxon>Eukaryota</taxon>
        <taxon>Metazoa</taxon>
        <taxon>Chordata</taxon>
        <taxon>Craniata</taxon>
        <taxon>Vertebrata</taxon>
        <taxon>Euteleostomi</taxon>
        <taxon>Mammalia</taxon>
        <taxon>Eutheria</taxon>
        <taxon>Laurasiatheria</taxon>
        <taxon>Chiroptera</taxon>
        <taxon>Yinpterochiroptera</taxon>
        <taxon>Pteropodoidea</taxon>
        <taxon>Pteropodidae</taxon>
        <taxon>Rousettinae</taxon>
        <taxon>Rousettus</taxon>
    </lineage>
</organism>
<evidence type="ECO:0000256" key="1">
    <source>
        <dbReference type="SAM" id="MobiDB-lite"/>
    </source>
</evidence>
<evidence type="ECO:0000313" key="2">
    <source>
        <dbReference type="EMBL" id="KAF6466131.1"/>
    </source>
</evidence>
<feature type="compositionally biased region" description="Low complexity" evidence="1">
    <location>
        <begin position="45"/>
        <end position="56"/>
    </location>
</feature>
<dbReference type="EMBL" id="JACASE010000005">
    <property type="protein sequence ID" value="KAF6466131.1"/>
    <property type="molecule type" value="Genomic_DNA"/>
</dbReference>
<gene>
    <name evidence="2" type="ORF">HJG63_011422</name>
</gene>
<proteinExistence type="predicted"/>